<evidence type="ECO:0000256" key="4">
    <source>
        <dbReference type="ARBA" id="ARBA00022737"/>
    </source>
</evidence>
<keyword evidence="3" id="KW-0433">Leucine-rich repeat</keyword>
<dbReference type="PANTHER" id="PTHR15454:SF69">
    <property type="entry name" value="SERINE_THREONINE-PROTEIN KINASE 11-INTERACTING PROTEIN"/>
    <property type="match status" value="1"/>
</dbReference>
<comment type="caution">
    <text evidence="6">The sequence shown here is derived from an EMBL/GenBank/DDBJ whole genome shotgun (WGS) entry which is preliminary data.</text>
</comment>
<proteinExistence type="predicted"/>
<organism evidence="6 7">
    <name type="scientific">Symbiochloris irregularis</name>
    <dbReference type="NCBI Taxonomy" id="706552"/>
    <lineage>
        <taxon>Eukaryota</taxon>
        <taxon>Viridiplantae</taxon>
        <taxon>Chlorophyta</taxon>
        <taxon>core chlorophytes</taxon>
        <taxon>Trebouxiophyceae</taxon>
        <taxon>Trebouxiales</taxon>
        <taxon>Trebouxiaceae</taxon>
        <taxon>Symbiochloris</taxon>
    </lineage>
</organism>
<dbReference type="SMART" id="SM00369">
    <property type="entry name" value="LRR_TYP"/>
    <property type="match status" value="3"/>
</dbReference>
<feature type="compositionally biased region" description="Low complexity" evidence="5">
    <location>
        <begin position="518"/>
        <end position="539"/>
    </location>
</feature>
<dbReference type="InterPro" id="IPR003591">
    <property type="entry name" value="Leu-rich_rpt_typical-subtyp"/>
</dbReference>
<feature type="compositionally biased region" description="Basic residues" evidence="5">
    <location>
        <begin position="458"/>
        <end position="468"/>
    </location>
</feature>
<evidence type="ECO:0000256" key="2">
    <source>
        <dbReference type="ARBA" id="ARBA00022490"/>
    </source>
</evidence>
<evidence type="ECO:0000256" key="3">
    <source>
        <dbReference type="ARBA" id="ARBA00022614"/>
    </source>
</evidence>
<sequence length="575" mass="62471">MTEGRFSASGEQFVCHLVEFFDRRSSDLMSGKLVLQLHPRALEYIAARLQYFEELEAMKASSPVDYFRGAFANLQEYKRLEKLQHILQRVKRLRLMSVVFRHRDPTRVNLAGLWSLASLEMRSCDLSTSVIAGLEALQGTLVHVSCSDSLEKLQHLLAPASRTGSTLPPALWPKLTSLSCTHNSFSAMDASLTLAPALQTLCLCSNNIRAPANLHLASSLTELRLSHNCLTSLGTLLQCPGGLQVLHLQGNAIGSTADLAGLHSLVELDLRYNLLASLADVSHLSGLSNLRSLGLEGNPIAYAPFYRVDALQCLPQCACGLVLDGRPVHTSESEALATHALFRETDVSPGMHALARYISQPDHWGSTQHDDPFKRRLASAVQDDATMHAASPPSSQASMPGSSHRPVRRIVDLGGRTQSALLRREDDALASLGGMHRPLPRSQAQAAFEASRYDTHRRAGHSRRRRAIARPWPAQSPLPRAPSLGQSNGPLGSSPWFPLSKALARDLEGRMPSTDLDSQASSSLHGSSASFISFSSPDASPERDRTRPSAQSAAPAANELCQEPHRAAGSTIKAW</sequence>
<feature type="region of interest" description="Disordered" evidence="5">
    <location>
        <begin position="386"/>
        <end position="405"/>
    </location>
</feature>
<dbReference type="Gene3D" id="3.80.10.10">
    <property type="entry name" value="Ribonuclease Inhibitor"/>
    <property type="match status" value="2"/>
</dbReference>
<feature type="region of interest" description="Disordered" evidence="5">
    <location>
        <begin position="511"/>
        <end position="575"/>
    </location>
</feature>
<comment type="subcellular location">
    <subcellularLocation>
        <location evidence="1">Cytoplasm</location>
        <location evidence="1">Cytoskeleton</location>
        <location evidence="1">Cilium axoneme</location>
    </subcellularLocation>
</comment>
<dbReference type="AlphaFoldDB" id="A0AAW1PPM1"/>
<dbReference type="Proteomes" id="UP001465755">
    <property type="component" value="Unassembled WGS sequence"/>
</dbReference>
<reference evidence="6 7" key="1">
    <citation type="journal article" date="2024" name="Nat. Commun.">
        <title>Phylogenomics reveals the evolutionary origins of lichenization in chlorophyte algae.</title>
        <authorList>
            <person name="Puginier C."/>
            <person name="Libourel C."/>
            <person name="Otte J."/>
            <person name="Skaloud P."/>
            <person name="Haon M."/>
            <person name="Grisel S."/>
            <person name="Petersen M."/>
            <person name="Berrin J.G."/>
            <person name="Delaux P.M."/>
            <person name="Dal Grande F."/>
            <person name="Keller J."/>
        </authorList>
    </citation>
    <scope>NUCLEOTIDE SEQUENCE [LARGE SCALE GENOMIC DNA]</scope>
    <source>
        <strain evidence="6 7">SAG 2036</strain>
    </source>
</reference>
<dbReference type="InterPro" id="IPR032675">
    <property type="entry name" value="LRR_dom_sf"/>
</dbReference>
<evidence type="ECO:0000256" key="1">
    <source>
        <dbReference type="ARBA" id="ARBA00004430"/>
    </source>
</evidence>
<name>A0AAW1PPM1_9CHLO</name>
<evidence type="ECO:0000313" key="7">
    <source>
        <dbReference type="Proteomes" id="UP001465755"/>
    </source>
</evidence>
<dbReference type="EMBL" id="JALJOQ010000010">
    <property type="protein sequence ID" value="KAK9811953.1"/>
    <property type="molecule type" value="Genomic_DNA"/>
</dbReference>
<feature type="region of interest" description="Disordered" evidence="5">
    <location>
        <begin position="445"/>
        <end position="497"/>
    </location>
</feature>
<dbReference type="SUPFAM" id="SSF52075">
    <property type="entry name" value="Outer arm dynein light chain 1"/>
    <property type="match status" value="1"/>
</dbReference>
<protein>
    <submittedName>
        <fullName evidence="6">Uncharacterized protein</fullName>
    </submittedName>
</protein>
<feature type="compositionally biased region" description="Low complexity" evidence="5">
    <location>
        <begin position="389"/>
        <end position="403"/>
    </location>
</feature>
<dbReference type="GO" id="GO:0005930">
    <property type="term" value="C:axoneme"/>
    <property type="evidence" value="ECO:0007669"/>
    <property type="project" value="UniProtKB-SubCell"/>
</dbReference>
<dbReference type="PROSITE" id="PS51450">
    <property type="entry name" value="LRR"/>
    <property type="match status" value="2"/>
</dbReference>
<evidence type="ECO:0000313" key="6">
    <source>
        <dbReference type="EMBL" id="KAK9811953.1"/>
    </source>
</evidence>
<dbReference type="InterPro" id="IPR001611">
    <property type="entry name" value="Leu-rich_rpt"/>
</dbReference>
<dbReference type="PANTHER" id="PTHR15454">
    <property type="entry name" value="NISCHARIN RELATED"/>
    <property type="match status" value="1"/>
</dbReference>
<gene>
    <name evidence="6" type="ORF">WJX73_002772</name>
</gene>
<keyword evidence="7" id="KW-1185">Reference proteome</keyword>
<keyword evidence="4" id="KW-0677">Repeat</keyword>
<accession>A0AAW1PPM1</accession>
<keyword evidence="2" id="KW-0963">Cytoplasm</keyword>
<evidence type="ECO:0000256" key="5">
    <source>
        <dbReference type="SAM" id="MobiDB-lite"/>
    </source>
</evidence>